<proteinExistence type="predicted"/>
<reference evidence="2 3" key="1">
    <citation type="submission" date="2024-02" db="EMBL/GenBank/DDBJ databases">
        <title>De novo assembly and annotation of 12 fungi associated with fruit tree decline syndrome in Ontario, Canada.</title>
        <authorList>
            <person name="Sulman M."/>
            <person name="Ellouze W."/>
            <person name="Ilyukhin E."/>
        </authorList>
    </citation>
    <scope>NUCLEOTIDE SEQUENCE [LARGE SCALE GENOMIC DNA]</scope>
    <source>
        <strain evidence="2 3">M1-105</strain>
    </source>
</reference>
<feature type="region of interest" description="Disordered" evidence="1">
    <location>
        <begin position="91"/>
        <end position="111"/>
    </location>
</feature>
<dbReference type="Proteomes" id="UP001521116">
    <property type="component" value="Unassembled WGS sequence"/>
</dbReference>
<organism evidence="2 3">
    <name type="scientific">Neofusicoccum ribis</name>
    <dbReference type="NCBI Taxonomy" id="45134"/>
    <lineage>
        <taxon>Eukaryota</taxon>
        <taxon>Fungi</taxon>
        <taxon>Dikarya</taxon>
        <taxon>Ascomycota</taxon>
        <taxon>Pezizomycotina</taxon>
        <taxon>Dothideomycetes</taxon>
        <taxon>Dothideomycetes incertae sedis</taxon>
        <taxon>Botryosphaeriales</taxon>
        <taxon>Botryosphaeriaceae</taxon>
        <taxon>Neofusicoccum</taxon>
    </lineage>
</organism>
<evidence type="ECO:0000313" key="3">
    <source>
        <dbReference type="Proteomes" id="UP001521116"/>
    </source>
</evidence>
<evidence type="ECO:0000256" key="1">
    <source>
        <dbReference type="SAM" id="MobiDB-lite"/>
    </source>
</evidence>
<protein>
    <submittedName>
        <fullName evidence="2">Uncharacterized protein</fullName>
    </submittedName>
</protein>
<keyword evidence="3" id="KW-1185">Reference proteome</keyword>
<comment type="caution">
    <text evidence="2">The sequence shown here is derived from an EMBL/GenBank/DDBJ whole genome shotgun (WGS) entry which is preliminary data.</text>
</comment>
<accession>A0ABR3TA96</accession>
<name>A0ABR3TA96_9PEZI</name>
<evidence type="ECO:0000313" key="2">
    <source>
        <dbReference type="EMBL" id="KAL1636471.1"/>
    </source>
</evidence>
<sequence>MRSPSSLLHLDFDLTADPATQSVRKLDVLSISPWATHELGAWVTQRAAENDVGGVCWAAESYYDLAIKRAKCWARCFREFGRLLNDDTEAKVANSSTKKTNKRKGVQQDMPTSSNLLEDEAEEVSGIGNDLTTTKEQNERPITRSELLRGLGRDHIILRSKEVLFRISWIVQFDWTGEAESMIRADVALPSVWREADDRGSLMKIPAAFDRLVAEMGVFESIKAMVGLLYA</sequence>
<gene>
    <name evidence="2" type="ORF">SLS56_001054</name>
</gene>
<dbReference type="EMBL" id="JAJVDC020000006">
    <property type="protein sequence ID" value="KAL1636471.1"/>
    <property type="molecule type" value="Genomic_DNA"/>
</dbReference>